<dbReference type="Gene3D" id="3.90.660.20">
    <property type="entry name" value="Protoporphyrinogen oxidase, mitochondrial, domain 2"/>
    <property type="match status" value="1"/>
</dbReference>
<dbReference type="GO" id="GO:0004729">
    <property type="term" value="F:oxygen-dependent protoporphyrinogen oxidase activity"/>
    <property type="evidence" value="ECO:0007669"/>
    <property type="project" value="UniProtKB-UniRule"/>
</dbReference>
<evidence type="ECO:0000256" key="5">
    <source>
        <dbReference type="ARBA" id="ARBA00023133"/>
    </source>
</evidence>
<dbReference type="EMBL" id="CP003364">
    <property type="protein sequence ID" value="AGA26662.1"/>
    <property type="molecule type" value="Genomic_DNA"/>
</dbReference>
<dbReference type="InterPro" id="IPR004572">
    <property type="entry name" value="Protoporphyrinogen_oxidase"/>
</dbReference>
<evidence type="ECO:0000256" key="4">
    <source>
        <dbReference type="ARBA" id="ARBA00023002"/>
    </source>
</evidence>
<dbReference type="UniPathway" id="UPA00252"/>
<dbReference type="eggNOG" id="COG1232">
    <property type="taxonomic scope" value="Bacteria"/>
</dbReference>
<protein>
    <recommendedName>
        <fullName evidence="6">Coproporphyrinogen III oxidase</fullName>
        <ecNumber evidence="6">1.3.3.15</ecNumber>
    </recommendedName>
</protein>
<evidence type="ECO:0000313" key="8">
    <source>
        <dbReference type="EMBL" id="AGA26662.1"/>
    </source>
</evidence>
<name>L0DBP2_SINAD</name>
<comment type="function">
    <text evidence="6">Involved in coproporphyrin-dependent heme b biosynthesis. Catalyzes the oxidation of coproporphyrinogen III to coproporphyrin III.</text>
</comment>
<proteinExistence type="inferred from homology"/>
<dbReference type="SUPFAM" id="SSF54373">
    <property type="entry name" value="FAD-linked reductases, C-terminal domain"/>
    <property type="match status" value="1"/>
</dbReference>
<dbReference type="PANTHER" id="PTHR42923:SF3">
    <property type="entry name" value="PROTOPORPHYRINOGEN OXIDASE"/>
    <property type="match status" value="1"/>
</dbReference>
<dbReference type="KEGG" id="saci:Sinac_2350"/>
<sequence>MGDGRRLNWDRGDFALPETSSRQDRVVVIGGGLSGLTVAHRIVERAKQARKAVEVVLLEAKDRIGGAIWTNRGDGFTLEGGADSFITNKPWGVDLCRELGLEDQLISPDAQHRRSFVVRQGRLVPVPEGFVLMAPNRLGPILTTPILSVRGKLRMLMDLILPRRDRDEQGDESLASFVKRRLGREALERLVQPLVGGIYTADPNELSLRATLPQFIAMENEHRSLILGALRQARAARSTERFASGARYGLFVTLADGMDTLPRTLAAALPDGTIRTSTPVRRIHRPDSISPWRVELLSGLPIEASAVVLATEAHASARLVDGFDSDLALQLRSIPYASSVIVNVAYRRDQVAHPLDGFGAVVPAIEGRSILAVSFLSVKFPGRAPAGKVLLRVFVGGATQPDLYECDDTRIGQIVRQELGDLLGTFGDPLFMQVGRHPRAMPQYTLGHIDRVGAIRERLSRHPRLIMTGNAFDGVGIPDCIRGAKAAADSAFNALADPAATAAA</sequence>
<evidence type="ECO:0000313" key="9">
    <source>
        <dbReference type="Proteomes" id="UP000010798"/>
    </source>
</evidence>
<keyword evidence="3 6" id="KW-0274">FAD</keyword>
<dbReference type="PANTHER" id="PTHR42923">
    <property type="entry name" value="PROTOPORPHYRINOGEN OXIDASE"/>
    <property type="match status" value="1"/>
</dbReference>
<dbReference type="NCBIfam" id="TIGR00562">
    <property type="entry name" value="proto_IX_ox"/>
    <property type="match status" value="1"/>
</dbReference>
<dbReference type="InterPro" id="IPR002937">
    <property type="entry name" value="Amino_oxidase"/>
</dbReference>
<dbReference type="STRING" id="886293.Sinac_2350"/>
<evidence type="ECO:0000259" key="7">
    <source>
        <dbReference type="Pfam" id="PF01593"/>
    </source>
</evidence>
<dbReference type="Proteomes" id="UP000010798">
    <property type="component" value="Chromosome"/>
</dbReference>
<evidence type="ECO:0000256" key="6">
    <source>
        <dbReference type="RuleBase" id="RU364052"/>
    </source>
</evidence>
<evidence type="ECO:0000256" key="3">
    <source>
        <dbReference type="ARBA" id="ARBA00022827"/>
    </source>
</evidence>
<dbReference type="Gene3D" id="3.50.50.60">
    <property type="entry name" value="FAD/NAD(P)-binding domain"/>
    <property type="match status" value="1"/>
</dbReference>
<gene>
    <name evidence="8" type="ordered locus">Sinac_2350</name>
</gene>
<comment type="catalytic activity">
    <reaction evidence="6">
        <text>coproporphyrinogen III + 3 O2 = coproporphyrin III + 3 H2O2</text>
        <dbReference type="Rhea" id="RHEA:43436"/>
        <dbReference type="ChEBI" id="CHEBI:15379"/>
        <dbReference type="ChEBI" id="CHEBI:16240"/>
        <dbReference type="ChEBI" id="CHEBI:57309"/>
        <dbReference type="ChEBI" id="CHEBI:131725"/>
        <dbReference type="EC" id="1.3.3.15"/>
    </reaction>
</comment>
<evidence type="ECO:0000256" key="1">
    <source>
        <dbReference type="ARBA" id="ARBA00001974"/>
    </source>
</evidence>
<keyword evidence="9" id="KW-1185">Reference proteome</keyword>
<keyword evidence="5 6" id="KW-0350">Heme biosynthesis</keyword>
<evidence type="ECO:0000256" key="2">
    <source>
        <dbReference type="ARBA" id="ARBA00022630"/>
    </source>
</evidence>
<comment type="subcellular location">
    <subcellularLocation>
        <location evidence="6">Cytoplasm</location>
    </subcellularLocation>
</comment>
<comment type="pathway">
    <text evidence="6">Porphyrin-containing compound metabolism; protoheme biosynthesis.</text>
</comment>
<dbReference type="GO" id="GO:0006783">
    <property type="term" value="P:heme biosynthetic process"/>
    <property type="evidence" value="ECO:0007669"/>
    <property type="project" value="UniProtKB-UniRule"/>
</dbReference>
<dbReference type="SUPFAM" id="SSF51905">
    <property type="entry name" value="FAD/NAD(P)-binding domain"/>
    <property type="match status" value="1"/>
</dbReference>
<dbReference type="HOGENOM" id="CLU_009629_3_0_0"/>
<keyword evidence="6" id="KW-0963">Cytoplasm</keyword>
<dbReference type="Pfam" id="PF01593">
    <property type="entry name" value="Amino_oxidase"/>
    <property type="match status" value="1"/>
</dbReference>
<dbReference type="InterPro" id="IPR050464">
    <property type="entry name" value="Zeta_carotene_desat/Oxidored"/>
</dbReference>
<comment type="similarity">
    <text evidence="6">Belongs to the protoporphyrinogen/coproporphyrinogen oxidase family. Coproporphyrinogen III oxidase subfamily.</text>
</comment>
<keyword evidence="4 6" id="KW-0560">Oxidoreductase</keyword>
<accession>L0DBP2</accession>
<reference evidence="8 9" key="1">
    <citation type="submission" date="2012-02" db="EMBL/GenBank/DDBJ databases">
        <title>Complete sequence of chromosome of Singulisphaera acidiphila DSM 18658.</title>
        <authorList>
            <consortium name="US DOE Joint Genome Institute (JGI-PGF)"/>
            <person name="Lucas S."/>
            <person name="Copeland A."/>
            <person name="Lapidus A."/>
            <person name="Glavina del Rio T."/>
            <person name="Dalin E."/>
            <person name="Tice H."/>
            <person name="Bruce D."/>
            <person name="Goodwin L."/>
            <person name="Pitluck S."/>
            <person name="Peters L."/>
            <person name="Ovchinnikova G."/>
            <person name="Chertkov O."/>
            <person name="Kyrpides N."/>
            <person name="Mavromatis K."/>
            <person name="Ivanova N."/>
            <person name="Brettin T."/>
            <person name="Detter J.C."/>
            <person name="Han C."/>
            <person name="Larimer F."/>
            <person name="Land M."/>
            <person name="Hauser L."/>
            <person name="Markowitz V."/>
            <person name="Cheng J.-F."/>
            <person name="Hugenholtz P."/>
            <person name="Woyke T."/>
            <person name="Wu D."/>
            <person name="Tindall B."/>
            <person name="Pomrenke H."/>
            <person name="Brambilla E."/>
            <person name="Klenk H.-P."/>
            <person name="Eisen J.A."/>
        </authorList>
    </citation>
    <scope>NUCLEOTIDE SEQUENCE [LARGE SCALE GENOMIC DNA]</scope>
    <source>
        <strain evidence="9">ATCC BAA-1392 / DSM 18658 / VKM B-2454 / MOB10</strain>
    </source>
</reference>
<dbReference type="InterPro" id="IPR036188">
    <property type="entry name" value="FAD/NAD-bd_sf"/>
</dbReference>
<organism evidence="8 9">
    <name type="scientific">Singulisphaera acidiphila (strain ATCC BAA-1392 / DSM 18658 / VKM B-2454 / MOB10)</name>
    <dbReference type="NCBI Taxonomy" id="886293"/>
    <lineage>
        <taxon>Bacteria</taxon>
        <taxon>Pseudomonadati</taxon>
        <taxon>Planctomycetota</taxon>
        <taxon>Planctomycetia</taxon>
        <taxon>Isosphaerales</taxon>
        <taxon>Isosphaeraceae</taxon>
        <taxon>Singulisphaera</taxon>
    </lineage>
</organism>
<dbReference type="OrthoDB" id="9805195at2"/>
<dbReference type="EC" id="1.3.3.15" evidence="6"/>
<feature type="domain" description="Amine oxidase" evidence="7">
    <location>
        <begin position="33"/>
        <end position="489"/>
    </location>
</feature>
<dbReference type="GO" id="GO:0005737">
    <property type="term" value="C:cytoplasm"/>
    <property type="evidence" value="ECO:0007669"/>
    <property type="project" value="UniProtKB-SubCell"/>
</dbReference>
<dbReference type="AlphaFoldDB" id="L0DBP2"/>
<keyword evidence="2 6" id="KW-0285">Flavoprotein</keyword>
<comment type="cofactor">
    <cofactor evidence="1 6">
        <name>FAD</name>
        <dbReference type="ChEBI" id="CHEBI:57692"/>
    </cofactor>
</comment>
<dbReference type="Gene3D" id="1.10.3110.10">
    <property type="entry name" value="protoporphyrinogen ix oxidase, domain 3"/>
    <property type="match status" value="1"/>
</dbReference>